<dbReference type="Gene3D" id="3.90.1580.10">
    <property type="entry name" value="paralog of FGE (formylglycine-generating enzyme)"/>
    <property type="match status" value="1"/>
</dbReference>
<evidence type="ECO:0000256" key="1">
    <source>
        <dbReference type="ARBA" id="ARBA00004196"/>
    </source>
</evidence>
<dbReference type="InterPro" id="IPR051043">
    <property type="entry name" value="Sulfatase_Mod_Factor_Kinase"/>
</dbReference>
<dbReference type="PANTHER" id="PTHR23150">
    <property type="entry name" value="SULFATASE MODIFYING FACTOR 1, 2"/>
    <property type="match status" value="1"/>
</dbReference>
<organism evidence="10">
    <name type="scientific">hydrothermal vent metagenome</name>
    <dbReference type="NCBI Taxonomy" id="652676"/>
    <lineage>
        <taxon>unclassified sequences</taxon>
        <taxon>metagenomes</taxon>
        <taxon>ecological metagenomes</taxon>
    </lineage>
</organism>
<keyword evidence="7" id="KW-0812">Transmembrane</keyword>
<dbReference type="GO" id="GO:0046872">
    <property type="term" value="F:metal ion binding"/>
    <property type="evidence" value="ECO:0007669"/>
    <property type="project" value="UniProtKB-KW"/>
</dbReference>
<comment type="subcellular location">
    <subcellularLocation>
        <location evidence="1">Cell envelope</location>
    </subcellularLocation>
</comment>
<dbReference type="InterPro" id="IPR005532">
    <property type="entry name" value="SUMF_dom"/>
</dbReference>
<gene>
    <name evidence="10" type="ORF">MNBD_IGNAVI01-1761</name>
</gene>
<evidence type="ECO:0000259" key="8">
    <source>
        <dbReference type="Pfam" id="PF03264"/>
    </source>
</evidence>
<dbReference type="InterPro" id="IPR042095">
    <property type="entry name" value="SUMF_sf"/>
</dbReference>
<dbReference type="EMBL" id="UOGD01000155">
    <property type="protein sequence ID" value="VAX19920.1"/>
    <property type="molecule type" value="Genomic_DNA"/>
</dbReference>
<keyword evidence="4" id="KW-0479">Metal-binding</keyword>
<dbReference type="Pfam" id="PF03781">
    <property type="entry name" value="FGE-sulfatase"/>
    <property type="match status" value="1"/>
</dbReference>
<dbReference type="AlphaFoldDB" id="A0A3B1CAX8"/>
<dbReference type="InterPro" id="IPR038266">
    <property type="entry name" value="NapC/NirT_cytc_sf"/>
</dbReference>
<evidence type="ECO:0000256" key="7">
    <source>
        <dbReference type="SAM" id="Phobius"/>
    </source>
</evidence>
<keyword evidence="2" id="KW-0813">Transport</keyword>
<evidence type="ECO:0000256" key="5">
    <source>
        <dbReference type="ARBA" id="ARBA00022982"/>
    </source>
</evidence>
<dbReference type="PANTHER" id="PTHR23150:SF19">
    <property type="entry name" value="FORMYLGLYCINE-GENERATING ENZYME"/>
    <property type="match status" value="1"/>
</dbReference>
<evidence type="ECO:0000256" key="4">
    <source>
        <dbReference type="ARBA" id="ARBA00022723"/>
    </source>
</evidence>
<feature type="transmembrane region" description="Helical" evidence="7">
    <location>
        <begin position="12"/>
        <end position="31"/>
    </location>
</feature>
<evidence type="ECO:0000259" key="9">
    <source>
        <dbReference type="Pfam" id="PF03781"/>
    </source>
</evidence>
<keyword evidence="7" id="KW-0472">Membrane</keyword>
<dbReference type="GO" id="GO:0120147">
    <property type="term" value="F:formylglycine-generating oxidase activity"/>
    <property type="evidence" value="ECO:0007669"/>
    <property type="project" value="TreeGrafter"/>
</dbReference>
<keyword evidence="6" id="KW-0408">Iron</keyword>
<name>A0A3B1CAX8_9ZZZZ</name>
<evidence type="ECO:0000256" key="2">
    <source>
        <dbReference type="ARBA" id="ARBA00022448"/>
    </source>
</evidence>
<keyword evidence="3" id="KW-0349">Heme</keyword>
<sequence>MSKKHRSKSRLIGFFLFSLGAIFILVIHYAWTETSQNEFCESCHVHPQATQSWKQGAHVYNQSGVTVNCVDCHLPPGGIERFTAKVSTGLRDVYGYFFMDSSDFNWEQKSQRESALHHVYKAACINCHRNLFPPELSSKGEDAHLYYDQKQDELRCINCHLETGHYHEKNEIELVETIANKKIYTASAAVDSFKNFTETIPGSVIDFKMIAIPGGTLKIGSPENESFRNKNESPQVSVQLSKFWMAKTEVTWDEYSLFIKETGKEGRTEDQLLNIEKKNGVDGISGPTPFYGNPDQGWGKGKRPAITMTHYGAEKYCEWLSLKTGKKYRLPTEAEWEYACRANTEGAYFFEGDPSDYTANGFWKSIFGVDTSIISRYVIYEQNSRNKTGLPEQVKENPFGLKNMLGNVWEFCSDLYSDKIYEVYLKESAVLNPSGPSSGNEHVIKGGSFKSDASDVRIAVRKPTQHDAWLLTDPQIPKSIWWYSDCNDVGFRVVCEVN</sequence>
<feature type="domain" description="Sulfatase-modifying factor enzyme-like" evidence="9">
    <location>
        <begin position="208"/>
        <end position="464"/>
    </location>
</feature>
<protein>
    <submittedName>
        <fullName evidence="10">Uncharacterized protein</fullName>
    </submittedName>
</protein>
<dbReference type="SUPFAM" id="SSF56436">
    <property type="entry name" value="C-type lectin-like"/>
    <property type="match status" value="1"/>
</dbReference>
<dbReference type="InterPro" id="IPR016187">
    <property type="entry name" value="CTDL_fold"/>
</dbReference>
<dbReference type="SUPFAM" id="SSF48695">
    <property type="entry name" value="Multiheme cytochromes"/>
    <property type="match status" value="1"/>
</dbReference>
<dbReference type="InterPro" id="IPR036280">
    <property type="entry name" value="Multihaem_cyt_sf"/>
</dbReference>
<dbReference type="GO" id="GO:0030313">
    <property type="term" value="C:cell envelope"/>
    <property type="evidence" value="ECO:0007669"/>
    <property type="project" value="UniProtKB-SubCell"/>
</dbReference>
<feature type="domain" description="NapC/NirT cytochrome c N-terminal" evidence="8">
    <location>
        <begin position="11"/>
        <end position="166"/>
    </location>
</feature>
<dbReference type="Gene3D" id="1.10.3820.10">
    <property type="entry name" value="Di-heme elbow motif domain"/>
    <property type="match status" value="1"/>
</dbReference>
<keyword evidence="5" id="KW-0249">Electron transport</keyword>
<evidence type="ECO:0000313" key="10">
    <source>
        <dbReference type="EMBL" id="VAX19920.1"/>
    </source>
</evidence>
<accession>A0A3B1CAX8</accession>
<reference evidence="10" key="1">
    <citation type="submission" date="2018-06" db="EMBL/GenBank/DDBJ databases">
        <authorList>
            <person name="Zhirakovskaya E."/>
        </authorList>
    </citation>
    <scope>NUCLEOTIDE SEQUENCE</scope>
</reference>
<evidence type="ECO:0000256" key="3">
    <source>
        <dbReference type="ARBA" id="ARBA00022617"/>
    </source>
</evidence>
<dbReference type="Pfam" id="PF03264">
    <property type="entry name" value="Cytochrom_NNT"/>
    <property type="match status" value="1"/>
</dbReference>
<evidence type="ECO:0000256" key="6">
    <source>
        <dbReference type="ARBA" id="ARBA00023004"/>
    </source>
</evidence>
<keyword evidence="7" id="KW-1133">Transmembrane helix</keyword>
<dbReference type="InterPro" id="IPR005126">
    <property type="entry name" value="NapC/NirT_cyt_c_N"/>
</dbReference>
<proteinExistence type="predicted"/>